<accession>A0ABY4HBE5</accession>
<evidence type="ECO:0000256" key="1">
    <source>
        <dbReference type="SAM" id="MobiDB-lite"/>
    </source>
</evidence>
<evidence type="ECO:0000313" key="4">
    <source>
        <dbReference type="Proteomes" id="UP000830326"/>
    </source>
</evidence>
<evidence type="ECO:0008006" key="5">
    <source>
        <dbReference type="Google" id="ProtNLM"/>
    </source>
</evidence>
<keyword evidence="4" id="KW-1185">Reference proteome</keyword>
<keyword evidence="2" id="KW-0472">Membrane</keyword>
<evidence type="ECO:0000256" key="2">
    <source>
        <dbReference type="SAM" id="Phobius"/>
    </source>
</evidence>
<dbReference type="SUPFAM" id="SSF110997">
    <property type="entry name" value="Sporulation related repeat"/>
    <property type="match status" value="1"/>
</dbReference>
<dbReference type="InterPro" id="IPR036680">
    <property type="entry name" value="SPOR-like_sf"/>
</dbReference>
<keyword evidence="2" id="KW-1133">Transmembrane helix</keyword>
<dbReference type="EMBL" id="CP095075">
    <property type="protein sequence ID" value="UOR12157.1"/>
    <property type="molecule type" value="Genomic_DNA"/>
</dbReference>
<dbReference type="Proteomes" id="UP000830326">
    <property type="component" value="Chromosome"/>
</dbReference>
<proteinExistence type="predicted"/>
<name>A0ABY4HBE5_9BACI</name>
<sequence length="282" mass="30998">MSPKNKISISLRKREEPVKQEILQAKREQAAAADVKESHEYRGDSSHMHVHEMPYKGKKTNAPPFMKNIMLSVITALIISLALGFLLLRMFVSVTGDASSANEAADAGATAVPTDTANMVPVEYPGFEATVVQVGVYSTEGKANEWEENLADQSVPSVVWERDSQFYLIAGSNHDQVAMELLAAELSASDIPTYIKPWSVAGGSVEVSEAQSSIVDTIVQHMEKQTLAEVPVEEREQLMQAWQETEHADGAFLNALKTWSNEGENGITWLMFANALEKMKNS</sequence>
<keyword evidence="2" id="KW-0812">Transmembrane</keyword>
<gene>
    <name evidence="3" type="ORF">MUO15_01050</name>
</gene>
<reference evidence="3" key="1">
    <citation type="submission" date="2022-04" db="EMBL/GenBank/DDBJ databases">
        <title>Halobacillus sp. isolated from saltern.</title>
        <authorList>
            <person name="Won M."/>
            <person name="Lee C.-M."/>
            <person name="Woen H.-Y."/>
            <person name="Kwon S.-W."/>
        </authorList>
    </citation>
    <scope>NUCLEOTIDE SEQUENCE</scope>
    <source>
        <strain evidence="3">SSHM10-5</strain>
    </source>
</reference>
<evidence type="ECO:0000313" key="3">
    <source>
        <dbReference type="EMBL" id="UOR12157.1"/>
    </source>
</evidence>
<feature type="region of interest" description="Disordered" evidence="1">
    <location>
        <begin position="24"/>
        <end position="47"/>
    </location>
</feature>
<organism evidence="3 4">
    <name type="scientific">Halobacillus amylolyticus</name>
    <dbReference type="NCBI Taxonomy" id="2932259"/>
    <lineage>
        <taxon>Bacteria</taxon>
        <taxon>Bacillati</taxon>
        <taxon>Bacillota</taxon>
        <taxon>Bacilli</taxon>
        <taxon>Bacillales</taxon>
        <taxon>Bacillaceae</taxon>
        <taxon>Halobacillus</taxon>
    </lineage>
</organism>
<protein>
    <recommendedName>
        <fullName evidence="5">SPOR domain-containing protein</fullName>
    </recommendedName>
</protein>
<dbReference type="RefSeq" id="WP_245032753.1">
    <property type="nucleotide sequence ID" value="NZ_CP095075.1"/>
</dbReference>
<feature type="transmembrane region" description="Helical" evidence="2">
    <location>
        <begin position="69"/>
        <end position="92"/>
    </location>
</feature>